<protein>
    <submittedName>
        <fullName evidence="3">LppA family lipoprotein</fullName>
    </submittedName>
</protein>
<feature type="chain" id="PRO_5043017560" evidence="2">
    <location>
        <begin position="23"/>
        <end position="526"/>
    </location>
</feature>
<feature type="region of interest" description="Disordered" evidence="1">
    <location>
        <begin position="25"/>
        <end position="111"/>
    </location>
</feature>
<dbReference type="Proteomes" id="UP001178740">
    <property type="component" value="Chromosome"/>
</dbReference>
<proteinExistence type="predicted"/>
<dbReference type="NCBIfam" id="TIGR03490">
    <property type="entry name" value="Mycoplas_LppA"/>
    <property type="match status" value="1"/>
</dbReference>
<name>A0AAQ3DM88_9MOLU</name>
<dbReference type="RefSeq" id="WP_278300349.1">
    <property type="nucleotide sequence ID" value="NZ_CP113499.1"/>
</dbReference>
<keyword evidence="2" id="KW-0732">Signal</keyword>
<evidence type="ECO:0000256" key="2">
    <source>
        <dbReference type="SAM" id="SignalP"/>
    </source>
</evidence>
<dbReference type="PROSITE" id="PS51257">
    <property type="entry name" value="PROKAR_LIPOPROTEIN"/>
    <property type="match status" value="1"/>
</dbReference>
<keyword evidence="3" id="KW-0449">Lipoprotein</keyword>
<sequence length="526" mass="60144">MKKATKLLLSILPISSIGFLSVVSCSTNKKPDNQNKPNNNNPNPNNSSSDNQTNPNDSTAPNENNTPSQPENQPNNGENGTNTDPKKPEQPKGDDPNAHNDQPPADQPTEHRVDFSDLEKLSKEISFENFTFYKNKDAKTAWNELLVNQERSFKEVIFNKNLDILSKYKINFESDFSNVIFAQEKGTIDNVKIKFTKEKESKIKVFIFTGFKKITNESKDKINNKDNYIKAKTTLDKRITAVYPSLLANMLLYVEDSKKYEEIQLSRNSINFDELKNKNTDLFENDFIGFNIGTKEFLFEYNEKDREKYKDKIVAAKYDDINGELGVEVEITNRKESNITEPLIKKTFSFKGFRKADFANQNNNVLSLSLLPNDLKEISNKEPLKSTIDSILMSKQTDRKIPLFDNGGLKNLLFRKIIVNIEDNKNHIYRGTQTLKLAFNDKSNTNKTIVAFNDGTSLYPLHTRINKDSIKDIFITVSNEDKQNKLKIEFTVNMPIYASTMSDLTSHSLSKEKILKYNITAISKIN</sequence>
<gene>
    <name evidence="3" type="ORF">MFERI15407_00013</name>
</gene>
<feature type="signal peptide" evidence="2">
    <location>
        <begin position="1"/>
        <end position="22"/>
    </location>
</feature>
<dbReference type="NCBIfam" id="NF045959">
    <property type="entry name" value="LppA_rel_LP"/>
    <property type="match status" value="1"/>
</dbReference>
<feature type="compositionally biased region" description="Low complexity" evidence="1">
    <location>
        <begin position="34"/>
        <end position="59"/>
    </location>
</feature>
<evidence type="ECO:0000313" key="4">
    <source>
        <dbReference type="Proteomes" id="UP001178740"/>
    </source>
</evidence>
<dbReference type="AlphaFoldDB" id="A0AAQ3DM88"/>
<evidence type="ECO:0000256" key="1">
    <source>
        <dbReference type="SAM" id="MobiDB-lite"/>
    </source>
</evidence>
<reference evidence="3" key="1">
    <citation type="submission" date="2022-11" db="EMBL/GenBank/DDBJ databases">
        <title>Comparative genomic analysis of Mycoplasma feriruminatoris and the Mycoplasma mycoides cluster.</title>
        <authorList>
            <person name="Baby V."/>
            <person name="Ambroset C."/>
            <person name="Gaurivaud P."/>
            <person name="Boury C."/>
            <person name="Guichoux E."/>
            <person name="Lartigue C."/>
            <person name="Tardy F."/>
            <person name="Sirand-Pugnet P."/>
        </authorList>
    </citation>
    <scope>NUCLEOTIDE SEQUENCE</scope>
    <source>
        <strain evidence="3">L15407</strain>
    </source>
</reference>
<dbReference type="InterPro" id="IPR019992">
    <property type="entry name" value="Mycoides_lipoprot_LppA/p72"/>
</dbReference>
<organism evidence="3 4">
    <name type="scientific">Mycoplasma feriruminatoris</name>
    <dbReference type="NCBI Taxonomy" id="1179777"/>
    <lineage>
        <taxon>Bacteria</taxon>
        <taxon>Bacillati</taxon>
        <taxon>Mycoplasmatota</taxon>
        <taxon>Mollicutes</taxon>
        <taxon>Mycoplasmataceae</taxon>
        <taxon>Mycoplasma</taxon>
    </lineage>
</organism>
<evidence type="ECO:0000313" key="3">
    <source>
        <dbReference type="EMBL" id="WFQ94788.1"/>
    </source>
</evidence>
<accession>A0AAQ3DM88</accession>
<feature type="compositionally biased region" description="Polar residues" evidence="1">
    <location>
        <begin position="60"/>
        <end position="83"/>
    </location>
</feature>
<dbReference type="EMBL" id="CP113499">
    <property type="protein sequence ID" value="WFQ94788.1"/>
    <property type="molecule type" value="Genomic_DNA"/>
</dbReference>
<feature type="compositionally biased region" description="Basic and acidic residues" evidence="1">
    <location>
        <begin position="84"/>
        <end position="98"/>
    </location>
</feature>